<evidence type="ECO:0000313" key="1">
    <source>
        <dbReference type="EMBL" id="SFF63667.1"/>
    </source>
</evidence>
<name>A0A1I2KEK6_9BACT</name>
<proteinExistence type="predicted"/>
<organism evidence="1 2">
    <name type="scientific">Thermoflexibacter ruber</name>
    <dbReference type="NCBI Taxonomy" id="1003"/>
    <lineage>
        <taxon>Bacteria</taxon>
        <taxon>Pseudomonadati</taxon>
        <taxon>Bacteroidota</taxon>
        <taxon>Cytophagia</taxon>
        <taxon>Cytophagales</taxon>
        <taxon>Thermoflexibacteraceae</taxon>
        <taxon>Thermoflexibacter</taxon>
    </lineage>
</organism>
<reference evidence="1 2" key="1">
    <citation type="submission" date="2016-10" db="EMBL/GenBank/DDBJ databases">
        <authorList>
            <person name="de Groot N.N."/>
        </authorList>
    </citation>
    <scope>NUCLEOTIDE SEQUENCE [LARGE SCALE GENOMIC DNA]</scope>
    <source>
        <strain>GEY</strain>
        <strain evidence="2">DSM 9560</strain>
    </source>
</reference>
<dbReference type="AlphaFoldDB" id="A0A1I2KEK6"/>
<accession>A0A1I2KEK6</accession>
<protein>
    <submittedName>
        <fullName evidence="1">Uncharacterized protein</fullName>
    </submittedName>
</protein>
<gene>
    <name evidence="1" type="ORF">SAMN04488541_10994</name>
</gene>
<dbReference type="RefSeq" id="WP_177217522.1">
    <property type="nucleotide sequence ID" value="NZ_FONY01000099.1"/>
</dbReference>
<dbReference type="EMBL" id="FONY01000099">
    <property type="protein sequence ID" value="SFF63667.1"/>
    <property type="molecule type" value="Genomic_DNA"/>
</dbReference>
<sequence>KFKNSKIQKFSTFPRSKKQILLLLFLYLLLLEGCKTNLTEIEQEMSQIKPNSSSLQEKIDISKSFSKLKVKNGRLLFKSRKEFVNLVELLADIKRTPTEIDSIRKNLSIKPFKNWNDSTERITLEEGVFIPNFIACLLNEEGEYQIGDTIVAFYKGYQIFLLEKNVSSLNRIKANITNPPKGSVLEIHKLYKNDTGESISNGRTESGSISLNQVINRICYFSTNINYKIVFELWNAGAYVGSGQYKMFLRTQIKVEYFHSNSGTWKNAGEYSEKFISNFTASFGNGVNVYRTYSNASWSLAGNYTLQQELASSYSSESKWYINQMQGQYLTKVYPFYQNQTGNSCGTGYYSEFIYWF</sequence>
<keyword evidence="2" id="KW-1185">Reference proteome</keyword>
<feature type="non-terminal residue" evidence="1">
    <location>
        <position position="1"/>
    </location>
</feature>
<evidence type="ECO:0000313" key="2">
    <source>
        <dbReference type="Proteomes" id="UP000199513"/>
    </source>
</evidence>
<dbReference type="Proteomes" id="UP000199513">
    <property type="component" value="Unassembled WGS sequence"/>
</dbReference>